<comment type="caution">
    <text evidence="2">The sequence shown here is derived from an EMBL/GenBank/DDBJ whole genome shotgun (WGS) entry which is preliminary data.</text>
</comment>
<name>A0AAD5WFL4_PARTN</name>
<evidence type="ECO:0000313" key="3">
    <source>
        <dbReference type="Proteomes" id="UP001196413"/>
    </source>
</evidence>
<accession>A0AAD5WFL4</accession>
<gene>
    <name evidence="2" type="ORF">KIN20_029480</name>
</gene>
<dbReference type="Proteomes" id="UP001196413">
    <property type="component" value="Unassembled WGS sequence"/>
</dbReference>
<evidence type="ECO:0000313" key="2">
    <source>
        <dbReference type="EMBL" id="KAJ1368360.1"/>
    </source>
</evidence>
<proteinExistence type="predicted"/>
<protein>
    <submittedName>
        <fullName evidence="2">Uncharacterized protein</fullName>
    </submittedName>
</protein>
<keyword evidence="3" id="KW-1185">Reference proteome</keyword>
<reference evidence="2" key="1">
    <citation type="submission" date="2021-06" db="EMBL/GenBank/DDBJ databases">
        <title>Parelaphostrongylus tenuis whole genome reference sequence.</title>
        <authorList>
            <person name="Garwood T.J."/>
            <person name="Larsen P.A."/>
            <person name="Fountain-Jones N.M."/>
            <person name="Garbe J.R."/>
            <person name="Macchietto M.G."/>
            <person name="Kania S.A."/>
            <person name="Gerhold R.W."/>
            <person name="Richards J.E."/>
            <person name="Wolf T.M."/>
        </authorList>
    </citation>
    <scope>NUCLEOTIDE SEQUENCE</scope>
    <source>
        <strain evidence="2">MNPRO001-30</strain>
        <tissue evidence="2">Meninges</tissue>
    </source>
</reference>
<dbReference type="EMBL" id="JAHQIW010006170">
    <property type="protein sequence ID" value="KAJ1368360.1"/>
    <property type="molecule type" value="Genomic_DNA"/>
</dbReference>
<organism evidence="2 3">
    <name type="scientific">Parelaphostrongylus tenuis</name>
    <name type="common">Meningeal worm</name>
    <dbReference type="NCBI Taxonomy" id="148309"/>
    <lineage>
        <taxon>Eukaryota</taxon>
        <taxon>Metazoa</taxon>
        <taxon>Ecdysozoa</taxon>
        <taxon>Nematoda</taxon>
        <taxon>Chromadorea</taxon>
        <taxon>Rhabditida</taxon>
        <taxon>Rhabditina</taxon>
        <taxon>Rhabditomorpha</taxon>
        <taxon>Strongyloidea</taxon>
        <taxon>Metastrongylidae</taxon>
        <taxon>Parelaphostrongylus</taxon>
    </lineage>
</organism>
<evidence type="ECO:0000256" key="1">
    <source>
        <dbReference type="SAM" id="MobiDB-lite"/>
    </source>
</evidence>
<sequence length="229" mass="25967">MERRLLRRLKTEHRLQRSSRVQHQMDDDTLEEEEDEIRELFEREEDVLSRISVNSRRSNQTEDLADFDDNISTIVLDHYLPLSRSSQINYIEEDLSSEFSLNLAVQEVVENEESSGTASSTTQTELSLVNIDEKLVTSLSKLNDGRPVSPEGMNFIAKHFFEYQSFINMPHKGIQLHKTPPSQAGTDPSVGWAPKNMNKAGKNQPAPAARANRVHRDPRPNGTKHGSSG</sequence>
<dbReference type="AlphaFoldDB" id="A0AAD5WFL4"/>
<feature type="region of interest" description="Disordered" evidence="1">
    <location>
        <begin position="174"/>
        <end position="229"/>
    </location>
</feature>